<dbReference type="GO" id="GO:0004888">
    <property type="term" value="F:transmembrane signaling receptor activity"/>
    <property type="evidence" value="ECO:0007669"/>
    <property type="project" value="InterPro"/>
</dbReference>
<dbReference type="PANTHER" id="PTHR32089:SF112">
    <property type="entry name" value="LYSOZYME-LIKE PROTEIN-RELATED"/>
    <property type="match status" value="1"/>
</dbReference>
<feature type="non-terminal residue" evidence="4">
    <location>
        <position position="1"/>
    </location>
</feature>
<dbReference type="PANTHER" id="PTHR32089">
    <property type="entry name" value="METHYL-ACCEPTING CHEMOTAXIS PROTEIN MCPB"/>
    <property type="match status" value="1"/>
</dbReference>
<reference evidence="4" key="1">
    <citation type="submission" date="2018-06" db="EMBL/GenBank/DDBJ databases">
        <authorList>
            <person name="Zhirakovskaya E."/>
        </authorList>
    </citation>
    <scope>NUCLEOTIDE SEQUENCE</scope>
</reference>
<dbReference type="FunFam" id="1.10.287.950:FF:000001">
    <property type="entry name" value="Methyl-accepting chemotaxis sensory transducer"/>
    <property type="match status" value="1"/>
</dbReference>
<dbReference type="EMBL" id="UOFH01000373">
    <property type="protein sequence ID" value="VAW67150.1"/>
    <property type="molecule type" value="Genomic_DNA"/>
</dbReference>
<evidence type="ECO:0000256" key="1">
    <source>
        <dbReference type="ARBA" id="ARBA00023224"/>
    </source>
</evidence>
<keyword evidence="1" id="KW-0807">Transducer</keyword>
<dbReference type="InterPro" id="IPR004089">
    <property type="entry name" value="MCPsignal_dom"/>
</dbReference>
<organism evidence="4">
    <name type="scientific">hydrothermal vent metagenome</name>
    <dbReference type="NCBI Taxonomy" id="652676"/>
    <lineage>
        <taxon>unclassified sequences</taxon>
        <taxon>metagenomes</taxon>
        <taxon>ecological metagenomes</taxon>
    </lineage>
</organism>
<proteinExistence type="inferred from homology"/>
<dbReference type="AlphaFoldDB" id="A0A3B0XR27"/>
<dbReference type="GO" id="GO:0016020">
    <property type="term" value="C:membrane"/>
    <property type="evidence" value="ECO:0007669"/>
    <property type="project" value="InterPro"/>
</dbReference>
<evidence type="ECO:0000259" key="3">
    <source>
        <dbReference type="PROSITE" id="PS50111"/>
    </source>
</evidence>
<gene>
    <name evidence="4" type="ORF">MNBD_GAMMA08-1629</name>
</gene>
<feature type="domain" description="Methyl-accepting transducer" evidence="3">
    <location>
        <begin position="1"/>
        <end position="221"/>
    </location>
</feature>
<sequence length="257" mass="27116">EQTSQSIYEQQSQTEQVATAMNEMSATVQDVSKNIAGTAQSAHDAHAETVEGTQIVEVSISAVKKLADQLEGAADVFQQLEQDSEDINTVLDVIKGIAEQTNLLALNAAIEAARAGEQGRGFAVVADEVRTLAGRTQESTQEINQVIEKLQSGSRSAVEVMKRSRDDAKAVVEQAAKAGESLSLISTAVGLINDMSTQIASAAEQQNATTEEINRNIVNISNIANETATGAQKTVASSQEMAGLGVKLQSLVGQFNV</sequence>
<dbReference type="Gene3D" id="1.10.287.950">
    <property type="entry name" value="Methyl-accepting chemotaxis protein"/>
    <property type="match status" value="1"/>
</dbReference>
<dbReference type="PRINTS" id="PR00260">
    <property type="entry name" value="CHEMTRNSDUCR"/>
</dbReference>
<protein>
    <submittedName>
        <fullName evidence="4">Methyl-accepting chemotaxis sensor/transducer protein</fullName>
    </submittedName>
</protein>
<evidence type="ECO:0000256" key="2">
    <source>
        <dbReference type="ARBA" id="ARBA00029447"/>
    </source>
</evidence>
<comment type="similarity">
    <text evidence="2">Belongs to the methyl-accepting chemotaxis (MCP) protein family.</text>
</comment>
<accession>A0A3B0XR27</accession>
<dbReference type="Pfam" id="PF00015">
    <property type="entry name" value="MCPsignal"/>
    <property type="match status" value="1"/>
</dbReference>
<evidence type="ECO:0000313" key="4">
    <source>
        <dbReference type="EMBL" id="VAW67150.1"/>
    </source>
</evidence>
<dbReference type="GO" id="GO:0006935">
    <property type="term" value="P:chemotaxis"/>
    <property type="evidence" value="ECO:0007669"/>
    <property type="project" value="InterPro"/>
</dbReference>
<dbReference type="PROSITE" id="PS50111">
    <property type="entry name" value="CHEMOTAXIS_TRANSDUC_2"/>
    <property type="match status" value="1"/>
</dbReference>
<dbReference type="GO" id="GO:0007165">
    <property type="term" value="P:signal transduction"/>
    <property type="evidence" value="ECO:0007669"/>
    <property type="project" value="UniProtKB-KW"/>
</dbReference>
<dbReference type="SUPFAM" id="SSF58104">
    <property type="entry name" value="Methyl-accepting chemotaxis protein (MCP) signaling domain"/>
    <property type="match status" value="1"/>
</dbReference>
<name>A0A3B0XR27_9ZZZZ</name>
<dbReference type="InterPro" id="IPR004090">
    <property type="entry name" value="Chemotax_Me-accpt_rcpt"/>
</dbReference>
<dbReference type="SMART" id="SM00283">
    <property type="entry name" value="MA"/>
    <property type="match status" value="1"/>
</dbReference>